<keyword evidence="8" id="KW-1185">Reference proteome</keyword>
<dbReference type="AlphaFoldDB" id="A0AAW2ZF05"/>
<protein>
    <submittedName>
        <fullName evidence="7">Histidine-rich membrane protein</fullName>
    </submittedName>
</protein>
<accession>A0AAW2ZF05</accession>
<comment type="subcellular location">
    <subcellularLocation>
        <location evidence="1">Membrane</location>
        <topology evidence="1">Multi-pass membrane protein</topology>
    </subcellularLocation>
</comment>
<feature type="transmembrane region" description="Helical" evidence="5">
    <location>
        <begin position="112"/>
        <end position="133"/>
    </location>
</feature>
<feature type="transmembrane region" description="Helical" evidence="5">
    <location>
        <begin position="300"/>
        <end position="319"/>
    </location>
</feature>
<keyword evidence="2 5" id="KW-0812">Transmembrane</keyword>
<feature type="chain" id="PRO_5043733156" evidence="6">
    <location>
        <begin position="21"/>
        <end position="329"/>
    </location>
</feature>
<dbReference type="PANTHER" id="PTHR16950:SF16">
    <property type="entry name" value="ZINC TRANSPORTER ZIP13"/>
    <property type="match status" value="1"/>
</dbReference>
<evidence type="ECO:0000256" key="4">
    <source>
        <dbReference type="ARBA" id="ARBA00023136"/>
    </source>
</evidence>
<dbReference type="EMBL" id="JAOPGA020001388">
    <property type="protein sequence ID" value="KAL0487954.1"/>
    <property type="molecule type" value="Genomic_DNA"/>
</dbReference>
<reference evidence="7 8" key="1">
    <citation type="submission" date="2024-03" db="EMBL/GenBank/DDBJ databases">
        <title>The Acrasis kona genome and developmental transcriptomes reveal deep origins of eukaryotic multicellular pathways.</title>
        <authorList>
            <person name="Sheikh S."/>
            <person name="Fu C.-J."/>
            <person name="Brown M.W."/>
            <person name="Baldauf S.L."/>
        </authorList>
    </citation>
    <scope>NUCLEOTIDE SEQUENCE [LARGE SCALE GENOMIC DNA]</scope>
    <source>
        <strain evidence="7 8">ATCC MYA-3509</strain>
    </source>
</reference>
<dbReference type="GO" id="GO:0005385">
    <property type="term" value="F:zinc ion transmembrane transporter activity"/>
    <property type="evidence" value="ECO:0007669"/>
    <property type="project" value="TreeGrafter"/>
</dbReference>
<sequence length="329" mass="35956">MKNITTTLAVLILTANATFGHDHVYREDVESGPPMLYGVYALVASVAVSLLSLAGIFFVATAINEDIQFFLSSVAIGSLLGDTFLHLIPVIFSGHSHSHGAEHHDEHNHGSSTNYGLIILMSFFFCFFLEIFLRFKQQQYERRSSSTAHSSSHGHFHHIKAFGWLNLFGDGIHNFMDGVGLAGAFYISTPLGIASTLCICLHELPQELSDFGVLVSAGFTSTQALYFNLLSALFSVLGCLLGLLLNSTSILKNFAFVSDEKALVSITTGSFLYIVASMIPEVMNQMFSRNHKKHERNLPLICGVGIGIGVGVMLLISLTEHSVLDFFTK</sequence>
<feature type="transmembrane region" description="Helical" evidence="5">
    <location>
        <begin position="225"/>
        <end position="250"/>
    </location>
</feature>
<dbReference type="Proteomes" id="UP001431209">
    <property type="component" value="Unassembled WGS sequence"/>
</dbReference>
<keyword evidence="4 5" id="KW-0472">Membrane</keyword>
<dbReference type="PANTHER" id="PTHR16950">
    <property type="entry name" value="ZINC TRANSPORTER SLC39A7 HISTIDINE-RICH MEMBRANE PROTEIN KE4"/>
    <property type="match status" value="1"/>
</dbReference>
<gene>
    <name evidence="7" type="ORF">AKO1_015282</name>
</gene>
<feature type="transmembrane region" description="Helical" evidence="5">
    <location>
        <begin position="69"/>
        <end position="92"/>
    </location>
</feature>
<dbReference type="InterPro" id="IPR003689">
    <property type="entry name" value="ZIP"/>
</dbReference>
<organism evidence="7 8">
    <name type="scientific">Acrasis kona</name>
    <dbReference type="NCBI Taxonomy" id="1008807"/>
    <lineage>
        <taxon>Eukaryota</taxon>
        <taxon>Discoba</taxon>
        <taxon>Heterolobosea</taxon>
        <taxon>Tetramitia</taxon>
        <taxon>Eutetramitia</taxon>
        <taxon>Acrasidae</taxon>
        <taxon>Acrasis</taxon>
    </lineage>
</organism>
<keyword evidence="3 5" id="KW-1133">Transmembrane helix</keyword>
<evidence type="ECO:0000256" key="3">
    <source>
        <dbReference type="ARBA" id="ARBA00022989"/>
    </source>
</evidence>
<evidence type="ECO:0000256" key="5">
    <source>
        <dbReference type="SAM" id="Phobius"/>
    </source>
</evidence>
<dbReference type="GO" id="GO:0016020">
    <property type="term" value="C:membrane"/>
    <property type="evidence" value="ECO:0007669"/>
    <property type="project" value="UniProtKB-SubCell"/>
</dbReference>
<evidence type="ECO:0000256" key="2">
    <source>
        <dbReference type="ARBA" id="ARBA00022692"/>
    </source>
</evidence>
<proteinExistence type="predicted"/>
<evidence type="ECO:0000256" key="1">
    <source>
        <dbReference type="ARBA" id="ARBA00004141"/>
    </source>
</evidence>
<keyword evidence="6" id="KW-0732">Signal</keyword>
<evidence type="ECO:0000256" key="6">
    <source>
        <dbReference type="SAM" id="SignalP"/>
    </source>
</evidence>
<dbReference type="GO" id="GO:0006882">
    <property type="term" value="P:intracellular zinc ion homeostasis"/>
    <property type="evidence" value="ECO:0007669"/>
    <property type="project" value="TreeGrafter"/>
</dbReference>
<dbReference type="Pfam" id="PF02535">
    <property type="entry name" value="Zip"/>
    <property type="match status" value="1"/>
</dbReference>
<evidence type="ECO:0000313" key="8">
    <source>
        <dbReference type="Proteomes" id="UP001431209"/>
    </source>
</evidence>
<feature type="transmembrane region" description="Helical" evidence="5">
    <location>
        <begin position="36"/>
        <end position="62"/>
    </location>
</feature>
<name>A0AAW2ZF05_9EUKA</name>
<comment type="caution">
    <text evidence="7">The sequence shown here is derived from an EMBL/GenBank/DDBJ whole genome shotgun (WGS) entry which is preliminary data.</text>
</comment>
<feature type="signal peptide" evidence="6">
    <location>
        <begin position="1"/>
        <end position="20"/>
    </location>
</feature>
<feature type="transmembrane region" description="Helical" evidence="5">
    <location>
        <begin position="262"/>
        <end position="279"/>
    </location>
</feature>
<evidence type="ECO:0000313" key="7">
    <source>
        <dbReference type="EMBL" id="KAL0487954.1"/>
    </source>
</evidence>